<comment type="caution">
    <text evidence="2">The sequence shown here is derived from an EMBL/GenBank/DDBJ whole genome shotgun (WGS) entry which is preliminary data.</text>
</comment>
<reference evidence="2 3" key="1">
    <citation type="submission" date="2024-11" db="EMBL/GenBank/DDBJ databases">
        <title>A near-complete genome assembly of Cinchona calisaya.</title>
        <authorList>
            <person name="Lian D.C."/>
            <person name="Zhao X.W."/>
            <person name="Wei L."/>
        </authorList>
    </citation>
    <scope>NUCLEOTIDE SEQUENCE [LARGE SCALE GENOMIC DNA]</scope>
    <source>
        <tissue evidence="2">Nenye</tissue>
    </source>
</reference>
<dbReference type="Proteomes" id="UP001630127">
    <property type="component" value="Unassembled WGS sequence"/>
</dbReference>
<accession>A0ABD3AVG8</accession>
<evidence type="ECO:0000313" key="2">
    <source>
        <dbReference type="EMBL" id="KAL3535194.1"/>
    </source>
</evidence>
<name>A0ABD3AVG8_9GENT</name>
<proteinExistence type="predicted"/>
<protein>
    <submittedName>
        <fullName evidence="2">Uncharacterized protein</fullName>
    </submittedName>
</protein>
<feature type="region of interest" description="Disordered" evidence="1">
    <location>
        <begin position="127"/>
        <end position="150"/>
    </location>
</feature>
<organism evidence="2 3">
    <name type="scientific">Cinchona calisaya</name>
    <dbReference type="NCBI Taxonomy" id="153742"/>
    <lineage>
        <taxon>Eukaryota</taxon>
        <taxon>Viridiplantae</taxon>
        <taxon>Streptophyta</taxon>
        <taxon>Embryophyta</taxon>
        <taxon>Tracheophyta</taxon>
        <taxon>Spermatophyta</taxon>
        <taxon>Magnoliopsida</taxon>
        <taxon>eudicotyledons</taxon>
        <taxon>Gunneridae</taxon>
        <taxon>Pentapetalae</taxon>
        <taxon>asterids</taxon>
        <taxon>lamiids</taxon>
        <taxon>Gentianales</taxon>
        <taxon>Rubiaceae</taxon>
        <taxon>Cinchonoideae</taxon>
        <taxon>Cinchoneae</taxon>
        <taxon>Cinchona</taxon>
    </lineage>
</organism>
<sequence length="150" mass="16923">MAGAEIDVEFTSQLQHVISKVASQRFEVQLKDETRLLNAQIDDNYAEYIIGVTVEEVANMATQTNKSCTFRSKYLPLNLPEYYNMRQYHFLLANPATCRIVSIETSRETFSQGTNLVDALIMPSSTPSLPTLPRKTDLPTYSAKSHCPRS</sequence>
<evidence type="ECO:0000313" key="3">
    <source>
        <dbReference type="Proteomes" id="UP001630127"/>
    </source>
</evidence>
<dbReference type="AlphaFoldDB" id="A0ABD3AVG8"/>
<evidence type="ECO:0000256" key="1">
    <source>
        <dbReference type="SAM" id="MobiDB-lite"/>
    </source>
</evidence>
<dbReference type="EMBL" id="JBJUIK010000002">
    <property type="protein sequence ID" value="KAL3535194.1"/>
    <property type="molecule type" value="Genomic_DNA"/>
</dbReference>
<keyword evidence="3" id="KW-1185">Reference proteome</keyword>
<gene>
    <name evidence="2" type="ORF">ACH5RR_003655</name>
</gene>